<keyword evidence="11 12" id="KW-0472">Membrane</keyword>
<dbReference type="PANTHER" id="PTHR43867:SF5">
    <property type="entry name" value="GLUCANS BIOSYNTHESIS GLUCOSYLTRANSFERASE H"/>
    <property type="match status" value="1"/>
</dbReference>
<dbReference type="NCBIfam" id="NF003958">
    <property type="entry name" value="PRK05454.2-1"/>
    <property type="match status" value="1"/>
</dbReference>
<comment type="similarity">
    <text evidence="3">Belongs to the glycosyltransferase 2 family. OpgH subfamily.</text>
</comment>
<dbReference type="RefSeq" id="WP_221030596.1">
    <property type="nucleotide sequence ID" value="NZ_CP139781.1"/>
</dbReference>
<keyword evidence="7 14" id="KW-0328">Glycosyltransferase</keyword>
<feature type="transmembrane region" description="Helical" evidence="12">
    <location>
        <begin position="425"/>
        <end position="446"/>
    </location>
</feature>
<feature type="transmembrane region" description="Helical" evidence="12">
    <location>
        <begin position="53"/>
        <end position="76"/>
    </location>
</feature>
<evidence type="ECO:0000256" key="7">
    <source>
        <dbReference type="ARBA" id="ARBA00022676"/>
    </source>
</evidence>
<dbReference type="GO" id="GO:0016757">
    <property type="term" value="F:glycosyltransferase activity"/>
    <property type="evidence" value="ECO:0007669"/>
    <property type="project" value="UniProtKB-KW"/>
</dbReference>
<evidence type="ECO:0000259" key="13">
    <source>
        <dbReference type="Pfam" id="PF00535"/>
    </source>
</evidence>
<name>A0ABZ1C8W7_9BACT</name>
<evidence type="ECO:0000256" key="1">
    <source>
        <dbReference type="ARBA" id="ARBA00004429"/>
    </source>
</evidence>
<dbReference type="InterPro" id="IPR001173">
    <property type="entry name" value="Glyco_trans_2-like"/>
</dbReference>
<feature type="domain" description="Glycosyltransferase 2-like" evidence="13">
    <location>
        <begin position="113"/>
        <end position="295"/>
    </location>
</feature>
<evidence type="ECO:0000256" key="8">
    <source>
        <dbReference type="ARBA" id="ARBA00022679"/>
    </source>
</evidence>
<dbReference type="NCBIfam" id="NF003962">
    <property type="entry name" value="PRK05454.2-5"/>
    <property type="match status" value="1"/>
</dbReference>
<evidence type="ECO:0000256" key="9">
    <source>
        <dbReference type="ARBA" id="ARBA00022692"/>
    </source>
</evidence>
<evidence type="ECO:0000256" key="12">
    <source>
        <dbReference type="SAM" id="Phobius"/>
    </source>
</evidence>
<dbReference type="InterPro" id="IPR029044">
    <property type="entry name" value="Nucleotide-diphossugar_trans"/>
</dbReference>
<protein>
    <recommendedName>
        <fullName evidence="4">Glucans biosynthesis glucosyltransferase H</fullName>
    </recommendedName>
</protein>
<evidence type="ECO:0000313" key="15">
    <source>
        <dbReference type="Proteomes" id="UP000738431"/>
    </source>
</evidence>
<dbReference type="Pfam" id="PF00535">
    <property type="entry name" value="Glycos_transf_2"/>
    <property type="match status" value="1"/>
</dbReference>
<dbReference type="Gene3D" id="3.90.550.10">
    <property type="entry name" value="Spore Coat Polysaccharide Biosynthesis Protein SpsA, Chain A"/>
    <property type="match status" value="1"/>
</dbReference>
<comment type="subcellular location">
    <subcellularLocation>
        <location evidence="1">Cell inner membrane</location>
        <topology evidence="1">Multi-pass membrane protein</topology>
    </subcellularLocation>
</comment>
<feature type="transmembrane region" description="Helical" evidence="12">
    <location>
        <begin position="524"/>
        <end position="545"/>
    </location>
</feature>
<feature type="transmembrane region" description="Helical" evidence="12">
    <location>
        <begin position="467"/>
        <end position="490"/>
    </location>
</feature>
<gene>
    <name evidence="14" type="primary">mdoH</name>
    <name evidence="14" type="ORF">K1X11_018260</name>
</gene>
<keyword evidence="15" id="KW-1185">Reference proteome</keyword>
<keyword evidence="6" id="KW-0997">Cell inner membrane</keyword>
<organism evidence="14 15">
    <name type="scientific">Actomonas aquatica</name>
    <dbReference type="NCBI Taxonomy" id="2866162"/>
    <lineage>
        <taxon>Bacteria</taxon>
        <taxon>Pseudomonadati</taxon>
        <taxon>Verrucomicrobiota</taxon>
        <taxon>Opitutia</taxon>
        <taxon>Opitutales</taxon>
        <taxon>Opitutaceae</taxon>
        <taxon>Actomonas</taxon>
    </lineage>
</organism>
<evidence type="ECO:0000256" key="2">
    <source>
        <dbReference type="ARBA" id="ARBA00005001"/>
    </source>
</evidence>
<evidence type="ECO:0000256" key="4">
    <source>
        <dbReference type="ARBA" id="ARBA00020585"/>
    </source>
</evidence>
<sequence length="731" mass="81471">MSSSRSAPSVQDLSRGQARWLRWRVGMATAAFVLPASLLMFDLHWRLGFDAWKIAHFILFVVLFSLVAFGSSQALVGFWQRRRYGAADPLRVLNTLPPDADQTPLPPNASTAIVMPICNEDPERVFLGLRAIYESIAEAGELDRFEFFILSDSSDPNRWVEEEALWVRLTKELDARGRIFYRKRRVNTNKKAGNMADFCRRWGSRHQYMVVLDADSIMAGSTIVTLVRLMEANPRTGIIQTIPRLVRGETLFARLQQFASRLYGSVFAAGLNTWQLGNGNYWGHNAIIRTAPFIEHCSLPDLPGNEPFGGRILSHDYVEAALMRRGGWAVWLATDLAGSYEEGPANLIDYAKRDRRWLQGNLQHAWLVAARGLHGANRLHLLLGIMAFLASPLWLAFLVLSTVIAFRQQATGLSVLPGASVFPTWNLTFATQGILLFAGTMGLLFLPKLLALLDLRRHPDEWRAFGGGARLLGGVVLETIAFTLIAPVLMLFHSKFIAKVLGGQGVQWIAQRRGQDGEPEWREVILTHVAHTGIGIAWFVVAWWIQPALAWWLSPVLAGLVFSIPVSLITGKVELGRRIRARGWFVVPEETAPPRVLTRVDTMVAQQAETIAPPHPELAENFGLLQAVLDPYVNAVHLSLLRAGKVTPAHADARFAPLRERLLHEGPDALSAVEKRSLLQHADSVLALHRELWSCTEAELAPWWRLAVRQYNLLPPPPVSSLRRGFAAAAA</sequence>
<evidence type="ECO:0000256" key="11">
    <source>
        <dbReference type="ARBA" id="ARBA00023136"/>
    </source>
</evidence>
<dbReference type="PANTHER" id="PTHR43867">
    <property type="entry name" value="CELLULOSE SYNTHASE CATALYTIC SUBUNIT A [UDP-FORMING]"/>
    <property type="match status" value="1"/>
</dbReference>
<keyword evidence="10 12" id="KW-1133">Transmembrane helix</keyword>
<keyword evidence="5" id="KW-1003">Cell membrane</keyword>
<feature type="transmembrane region" description="Helical" evidence="12">
    <location>
        <begin position="21"/>
        <end position="41"/>
    </location>
</feature>
<feature type="transmembrane region" description="Helical" evidence="12">
    <location>
        <begin position="381"/>
        <end position="405"/>
    </location>
</feature>
<evidence type="ECO:0000256" key="3">
    <source>
        <dbReference type="ARBA" id="ARBA00009337"/>
    </source>
</evidence>
<dbReference type="CDD" id="cd04191">
    <property type="entry name" value="Glucan_BSP_MdoH"/>
    <property type="match status" value="1"/>
</dbReference>
<evidence type="ECO:0000313" key="14">
    <source>
        <dbReference type="EMBL" id="WRQ86760.1"/>
    </source>
</evidence>
<dbReference type="SUPFAM" id="SSF53448">
    <property type="entry name" value="Nucleotide-diphospho-sugar transferases"/>
    <property type="match status" value="1"/>
</dbReference>
<evidence type="ECO:0000256" key="6">
    <source>
        <dbReference type="ARBA" id="ARBA00022519"/>
    </source>
</evidence>
<accession>A0ABZ1C8W7</accession>
<dbReference type="Proteomes" id="UP000738431">
    <property type="component" value="Chromosome"/>
</dbReference>
<comment type="pathway">
    <text evidence="2">Glycan metabolism; osmoregulated periplasmic glucan (OPG) biosynthesis.</text>
</comment>
<proteinExistence type="inferred from homology"/>
<reference evidence="14 15" key="1">
    <citation type="submission" date="2023-12" db="EMBL/GenBank/DDBJ databases">
        <title>Description of an unclassified Opitutus bacterium of Verrucomicrobiota.</title>
        <authorList>
            <person name="Zhang D.-F."/>
        </authorList>
    </citation>
    <scope>NUCLEOTIDE SEQUENCE [LARGE SCALE GENOMIC DNA]</scope>
    <source>
        <strain evidence="14 15">WL0086</strain>
    </source>
</reference>
<dbReference type="EMBL" id="CP139781">
    <property type="protein sequence ID" value="WRQ86760.1"/>
    <property type="molecule type" value="Genomic_DNA"/>
</dbReference>
<keyword evidence="9 12" id="KW-0812">Transmembrane</keyword>
<evidence type="ECO:0000256" key="5">
    <source>
        <dbReference type="ARBA" id="ARBA00022475"/>
    </source>
</evidence>
<dbReference type="InterPro" id="IPR050321">
    <property type="entry name" value="Glycosyltr_2/OpgH_subfam"/>
</dbReference>
<feature type="transmembrane region" description="Helical" evidence="12">
    <location>
        <begin position="551"/>
        <end position="570"/>
    </location>
</feature>
<evidence type="ECO:0000256" key="10">
    <source>
        <dbReference type="ARBA" id="ARBA00022989"/>
    </source>
</evidence>
<keyword evidence="8 14" id="KW-0808">Transferase</keyword>